<protein>
    <submittedName>
        <fullName evidence="1 2">Uncharacterized protein</fullName>
    </submittedName>
</protein>
<dbReference type="Proteomes" id="UP000015101">
    <property type="component" value="Unassembled WGS sequence"/>
</dbReference>
<reference evidence="2" key="3">
    <citation type="submission" date="2015-06" db="UniProtKB">
        <authorList>
            <consortium name="EnsemblMetazoa"/>
        </authorList>
    </citation>
    <scope>IDENTIFICATION</scope>
</reference>
<evidence type="ECO:0000313" key="3">
    <source>
        <dbReference type="Proteomes" id="UP000015101"/>
    </source>
</evidence>
<dbReference type="HOGENOM" id="CLU_1564548_0_0_1"/>
<evidence type="ECO:0000313" key="2">
    <source>
        <dbReference type="EnsemblMetazoa" id="HelroP183695"/>
    </source>
</evidence>
<dbReference type="EMBL" id="AMQM01008952">
    <property type="status" value="NOT_ANNOTATED_CDS"/>
    <property type="molecule type" value="Genomic_DNA"/>
</dbReference>
<dbReference type="GeneID" id="20209171"/>
<dbReference type="AlphaFoldDB" id="T1FK22"/>
<dbReference type="KEGG" id="hro:HELRODRAFT_183695"/>
<dbReference type="EMBL" id="KB095883">
    <property type="protein sequence ID" value="ESO10372.1"/>
    <property type="molecule type" value="Genomic_DNA"/>
</dbReference>
<dbReference type="EnsemblMetazoa" id="HelroT183695">
    <property type="protein sequence ID" value="HelroP183695"/>
    <property type="gene ID" value="HelroG183695"/>
</dbReference>
<reference evidence="1 3" key="2">
    <citation type="journal article" date="2013" name="Nature">
        <title>Insights into bilaterian evolution from three spiralian genomes.</title>
        <authorList>
            <person name="Simakov O."/>
            <person name="Marletaz F."/>
            <person name="Cho S.J."/>
            <person name="Edsinger-Gonzales E."/>
            <person name="Havlak P."/>
            <person name="Hellsten U."/>
            <person name="Kuo D.H."/>
            <person name="Larsson T."/>
            <person name="Lv J."/>
            <person name="Arendt D."/>
            <person name="Savage R."/>
            <person name="Osoegawa K."/>
            <person name="de Jong P."/>
            <person name="Grimwood J."/>
            <person name="Chapman J.A."/>
            <person name="Shapiro H."/>
            <person name="Aerts A."/>
            <person name="Otillar R.P."/>
            <person name="Terry A.Y."/>
            <person name="Boore J.L."/>
            <person name="Grigoriev I.V."/>
            <person name="Lindberg D.R."/>
            <person name="Seaver E.C."/>
            <person name="Weisblat D.A."/>
            <person name="Putnam N.H."/>
            <person name="Rokhsar D.S."/>
        </authorList>
    </citation>
    <scope>NUCLEOTIDE SEQUENCE</scope>
</reference>
<dbReference type="CTD" id="20209171"/>
<reference evidence="3" key="1">
    <citation type="submission" date="2012-12" db="EMBL/GenBank/DDBJ databases">
        <authorList>
            <person name="Hellsten U."/>
            <person name="Grimwood J."/>
            <person name="Chapman J.A."/>
            <person name="Shapiro H."/>
            <person name="Aerts A."/>
            <person name="Otillar R.P."/>
            <person name="Terry A.Y."/>
            <person name="Boore J.L."/>
            <person name="Simakov O."/>
            <person name="Marletaz F."/>
            <person name="Cho S.-J."/>
            <person name="Edsinger-Gonzales E."/>
            <person name="Havlak P."/>
            <person name="Kuo D.-H."/>
            <person name="Larsson T."/>
            <person name="Lv J."/>
            <person name="Arendt D."/>
            <person name="Savage R."/>
            <person name="Osoegawa K."/>
            <person name="de Jong P."/>
            <person name="Lindberg D.R."/>
            <person name="Seaver E.C."/>
            <person name="Weisblat D.A."/>
            <person name="Putnam N.H."/>
            <person name="Grigoriev I.V."/>
            <person name="Rokhsar D.S."/>
        </authorList>
    </citation>
    <scope>NUCLEOTIDE SEQUENCE</scope>
</reference>
<gene>
    <name evidence="2" type="primary">20209171</name>
    <name evidence="1" type="ORF">HELRODRAFT_183695</name>
</gene>
<dbReference type="RefSeq" id="XP_009011532.1">
    <property type="nucleotide sequence ID" value="XM_009013284.1"/>
</dbReference>
<keyword evidence="3" id="KW-1185">Reference proteome</keyword>
<sequence>MEGQSAEIVRERDIFNEIVNVILPKCWNCGERNIYDEIVIAGIVEKKDIYCEVVNNALETITVVIVQQHGVTADCFKQGGVILQDIEWFHSRIRVWMCYLMFRFSRKSTSFASTEVAIALVIPRQPQYNATPDPHLEQNFLTDLQFGHWVTANANESGYYHYSNVKRIMYE</sequence>
<name>T1FK22_HELRO</name>
<dbReference type="InParanoid" id="T1FK22"/>
<organism evidence="2 3">
    <name type="scientific">Helobdella robusta</name>
    <name type="common">Californian leech</name>
    <dbReference type="NCBI Taxonomy" id="6412"/>
    <lineage>
        <taxon>Eukaryota</taxon>
        <taxon>Metazoa</taxon>
        <taxon>Spiralia</taxon>
        <taxon>Lophotrochozoa</taxon>
        <taxon>Annelida</taxon>
        <taxon>Clitellata</taxon>
        <taxon>Hirudinea</taxon>
        <taxon>Rhynchobdellida</taxon>
        <taxon>Glossiphoniidae</taxon>
        <taxon>Helobdella</taxon>
    </lineage>
</organism>
<accession>T1FK22</accession>
<proteinExistence type="predicted"/>
<evidence type="ECO:0000313" key="1">
    <source>
        <dbReference type="EMBL" id="ESO10372.1"/>
    </source>
</evidence>